<keyword evidence="2" id="KW-1133">Transmembrane helix</keyword>
<feature type="transmembrane region" description="Helical" evidence="2">
    <location>
        <begin position="74"/>
        <end position="94"/>
    </location>
</feature>
<reference evidence="3" key="1">
    <citation type="submission" date="2021-10" db="EMBL/GenBank/DDBJ databases">
        <authorList>
            <person name="Piombo E."/>
        </authorList>
    </citation>
    <scope>NUCLEOTIDE SEQUENCE</scope>
</reference>
<proteinExistence type="predicted"/>
<dbReference type="EMBL" id="CABFNQ020000740">
    <property type="protein sequence ID" value="CAH0029692.1"/>
    <property type="molecule type" value="Genomic_DNA"/>
</dbReference>
<evidence type="ECO:0000256" key="1">
    <source>
        <dbReference type="SAM" id="MobiDB-lite"/>
    </source>
</evidence>
<organism evidence="3 4">
    <name type="scientific">Clonostachys rhizophaga</name>
    <dbReference type="NCBI Taxonomy" id="160324"/>
    <lineage>
        <taxon>Eukaryota</taxon>
        <taxon>Fungi</taxon>
        <taxon>Dikarya</taxon>
        <taxon>Ascomycota</taxon>
        <taxon>Pezizomycotina</taxon>
        <taxon>Sordariomycetes</taxon>
        <taxon>Hypocreomycetidae</taxon>
        <taxon>Hypocreales</taxon>
        <taxon>Bionectriaceae</taxon>
        <taxon>Clonostachys</taxon>
    </lineage>
</organism>
<keyword evidence="4" id="KW-1185">Reference proteome</keyword>
<feature type="region of interest" description="Disordered" evidence="1">
    <location>
        <begin position="283"/>
        <end position="332"/>
    </location>
</feature>
<name>A0A9N9YSG4_9HYPO</name>
<feature type="compositionally biased region" description="Basic and acidic residues" evidence="1">
    <location>
        <begin position="290"/>
        <end position="299"/>
    </location>
</feature>
<keyword evidence="2" id="KW-0812">Transmembrane</keyword>
<comment type="caution">
    <text evidence="3">The sequence shown here is derived from an EMBL/GenBank/DDBJ whole genome shotgun (WGS) entry which is preliminary data.</text>
</comment>
<sequence length="433" mass="48791">MLQTSRIMLSRAAAPRRAALTILAAQRLSVRQVPSSARQLSLLPWRKKKGPSLPVYFPKPTSTVRRSPWKKLRYAVITAAVYYFLFQVYMSVVLDPLFDWAETEWENLSEKEKMEMEQEEDEEDPEPLLFLPFPFTTKKVKQPPYRGSDPEWVGFLKISKDQAMQKSIKGQLADIVRQALERHPSIISTMGGKNIRIKRSWLDILYPPAPPPKHYVSGLIVDWDGLFWGDRPIDTSAALQLDAIMYPKAVAMSAWSFWNVLFQRTKVDISKALGLETEPPAPTWQSVMLERSREAERSKGNPSLPGPDSRPTHVTPPSQPPPNGKTAQDNSSQFPVDFAGLFRKPEGEVRLSPSLQHALHAASLTLAKHRKPIQPQPTRGCVRVDGLVELLGPSAVMTVAVVGWFDPQQKRFVSTSTEVKHVIRLKQRPLGGP</sequence>
<accession>A0A9N9YSG4</accession>
<protein>
    <submittedName>
        <fullName evidence="3">Uncharacterized protein</fullName>
    </submittedName>
</protein>
<evidence type="ECO:0000256" key="2">
    <source>
        <dbReference type="SAM" id="Phobius"/>
    </source>
</evidence>
<dbReference type="OrthoDB" id="5316527at2759"/>
<keyword evidence="2" id="KW-0472">Membrane</keyword>
<gene>
    <name evidence="3" type="ORF">CRHIZ90672A_00003180</name>
</gene>
<dbReference type="AlphaFoldDB" id="A0A9N9YSG4"/>
<evidence type="ECO:0000313" key="4">
    <source>
        <dbReference type="Proteomes" id="UP000696573"/>
    </source>
</evidence>
<dbReference type="Proteomes" id="UP000696573">
    <property type="component" value="Unassembled WGS sequence"/>
</dbReference>
<evidence type="ECO:0000313" key="3">
    <source>
        <dbReference type="EMBL" id="CAH0029692.1"/>
    </source>
</evidence>